<dbReference type="GO" id="GO:0004151">
    <property type="term" value="F:dihydroorotase activity"/>
    <property type="evidence" value="ECO:0007669"/>
    <property type="project" value="UniProtKB-EC"/>
</dbReference>
<evidence type="ECO:0000256" key="1">
    <source>
        <dbReference type="ARBA" id="ARBA00001947"/>
    </source>
</evidence>
<feature type="domain" description="Dihydroorotase catalytic" evidence="5">
    <location>
        <begin position="62"/>
        <end position="245"/>
    </location>
</feature>
<dbReference type="CDD" id="cd01317">
    <property type="entry name" value="DHOase_IIa"/>
    <property type="match status" value="1"/>
</dbReference>
<dbReference type="InterPro" id="IPR032466">
    <property type="entry name" value="Metal_Hydrolase"/>
</dbReference>
<dbReference type="AlphaFoldDB" id="A0A3B1CZR4"/>
<evidence type="ECO:0000256" key="4">
    <source>
        <dbReference type="ARBA" id="ARBA00022975"/>
    </source>
</evidence>
<dbReference type="InterPro" id="IPR050138">
    <property type="entry name" value="DHOase/Allantoinase_Hydrolase"/>
</dbReference>
<protein>
    <submittedName>
        <fullName evidence="6">Dihydroorotase</fullName>
        <ecNumber evidence="6">3.5.2.3</ecNumber>
    </submittedName>
</protein>
<keyword evidence="2" id="KW-0479">Metal-binding</keyword>
<dbReference type="GO" id="GO:0006145">
    <property type="term" value="P:purine nucleobase catabolic process"/>
    <property type="evidence" value="ECO:0007669"/>
    <property type="project" value="TreeGrafter"/>
</dbReference>
<dbReference type="EC" id="3.5.2.3" evidence="6"/>
<sequence>MMGKSLNLIIRNGHIIDPSQGIDGKGDLLVEGGKIKEVSQDSGFRIQDDSIYEIIDATGLYVLPGLVDMHVHLREPGFEYKETIKTGTMAAVRGGFTSVCCMPNTKPVNDNETVTEFILRKAYAEGACYVYTIGAITKGQKGEELAEMGMMREAGCVAFSDDGYPVMNSLLMRRALEYSKVFGVTIISHAEDLNLSSCGVMNEGTLSLMLGLRGIPAEAEVIAIKRDIELAALTGGRLHIAHVSTAGGVRAIREARKDGLEVTAETCPHYFTLTEGAVMDYNTNAKVNPPLRTDRDVEAIKEGLSDGTIDVIATDHAPHHMDEKLCEFDRAAPGISGLETALPLCLGLVEEGVLSMSELVRKMALNPAGILGMEKGSLKKDSTADIVLVDSHREFTVDSGEFVSMGKNTPFEGWQLKGGPVAVICKGRIYNMDNGILRDIQSFI</sequence>
<reference evidence="6" key="1">
    <citation type="submission" date="2018-06" db="EMBL/GenBank/DDBJ databases">
        <authorList>
            <person name="Zhirakovskaya E."/>
        </authorList>
    </citation>
    <scope>NUCLEOTIDE SEQUENCE</scope>
</reference>
<name>A0A3B1CZR4_9ZZZZ</name>
<dbReference type="GO" id="GO:0006221">
    <property type="term" value="P:pyrimidine nucleotide biosynthetic process"/>
    <property type="evidence" value="ECO:0007669"/>
    <property type="project" value="UniProtKB-KW"/>
</dbReference>
<dbReference type="GO" id="GO:0004038">
    <property type="term" value="F:allantoinase activity"/>
    <property type="evidence" value="ECO:0007669"/>
    <property type="project" value="TreeGrafter"/>
</dbReference>
<dbReference type="SUPFAM" id="SSF51338">
    <property type="entry name" value="Composite domain of metallo-dependent hydrolases"/>
    <property type="match status" value="1"/>
</dbReference>
<evidence type="ECO:0000256" key="2">
    <source>
        <dbReference type="ARBA" id="ARBA00022723"/>
    </source>
</evidence>
<dbReference type="GO" id="GO:0046872">
    <property type="term" value="F:metal ion binding"/>
    <property type="evidence" value="ECO:0007669"/>
    <property type="project" value="UniProtKB-KW"/>
</dbReference>
<dbReference type="PANTHER" id="PTHR43668">
    <property type="entry name" value="ALLANTOINASE"/>
    <property type="match status" value="1"/>
</dbReference>
<keyword evidence="4" id="KW-0665">Pyrimidine biosynthesis</keyword>
<dbReference type="Gene3D" id="2.30.40.10">
    <property type="entry name" value="Urease, subunit C, domain 1"/>
    <property type="match status" value="1"/>
</dbReference>
<dbReference type="PROSITE" id="PS00483">
    <property type="entry name" value="DIHYDROOROTASE_2"/>
    <property type="match status" value="1"/>
</dbReference>
<dbReference type="PROSITE" id="PS00482">
    <property type="entry name" value="DIHYDROOROTASE_1"/>
    <property type="match status" value="1"/>
</dbReference>
<organism evidence="6">
    <name type="scientific">hydrothermal vent metagenome</name>
    <dbReference type="NCBI Taxonomy" id="652676"/>
    <lineage>
        <taxon>unclassified sequences</taxon>
        <taxon>metagenomes</taxon>
        <taxon>ecological metagenomes</taxon>
    </lineage>
</organism>
<comment type="cofactor">
    <cofactor evidence="1">
        <name>Zn(2+)</name>
        <dbReference type="ChEBI" id="CHEBI:29105"/>
    </cofactor>
</comment>
<dbReference type="PANTHER" id="PTHR43668:SF2">
    <property type="entry name" value="ALLANTOINASE"/>
    <property type="match status" value="1"/>
</dbReference>
<dbReference type="HAMAP" id="MF_00220_B">
    <property type="entry name" value="PyrC_classI_B"/>
    <property type="match status" value="1"/>
</dbReference>
<dbReference type="InterPro" id="IPR024403">
    <property type="entry name" value="DHOase_cat"/>
</dbReference>
<evidence type="ECO:0000259" key="5">
    <source>
        <dbReference type="Pfam" id="PF12890"/>
    </source>
</evidence>
<dbReference type="Pfam" id="PF12890">
    <property type="entry name" value="DHOase"/>
    <property type="match status" value="1"/>
</dbReference>
<evidence type="ECO:0000313" key="6">
    <source>
        <dbReference type="EMBL" id="VAX29983.1"/>
    </source>
</evidence>
<dbReference type="NCBIfam" id="TIGR00857">
    <property type="entry name" value="pyrC_multi"/>
    <property type="match status" value="1"/>
</dbReference>
<dbReference type="GO" id="GO:0005737">
    <property type="term" value="C:cytoplasm"/>
    <property type="evidence" value="ECO:0007669"/>
    <property type="project" value="TreeGrafter"/>
</dbReference>
<dbReference type="SUPFAM" id="SSF51556">
    <property type="entry name" value="Metallo-dependent hydrolases"/>
    <property type="match status" value="1"/>
</dbReference>
<dbReference type="InterPro" id="IPR004722">
    <property type="entry name" value="DHOase"/>
</dbReference>
<proteinExistence type="inferred from homology"/>
<dbReference type="Gene3D" id="3.20.20.140">
    <property type="entry name" value="Metal-dependent hydrolases"/>
    <property type="match status" value="1"/>
</dbReference>
<accession>A0A3B1CZR4</accession>
<keyword evidence="3 6" id="KW-0378">Hydrolase</keyword>
<dbReference type="InterPro" id="IPR011059">
    <property type="entry name" value="Metal-dep_hydrolase_composite"/>
</dbReference>
<gene>
    <name evidence="6" type="ORF">MNBD_NITROSPIRAE02-520</name>
</gene>
<dbReference type="EMBL" id="UOGH01000144">
    <property type="protein sequence ID" value="VAX29983.1"/>
    <property type="molecule type" value="Genomic_DNA"/>
</dbReference>
<evidence type="ECO:0000256" key="3">
    <source>
        <dbReference type="ARBA" id="ARBA00022801"/>
    </source>
</evidence>
<dbReference type="InterPro" id="IPR002195">
    <property type="entry name" value="Dihydroorotase_CS"/>
</dbReference>